<dbReference type="AlphaFoldDB" id="A0A087SCW5"/>
<keyword evidence="9" id="KW-1185">Reference proteome</keyword>
<evidence type="ECO:0000313" key="8">
    <source>
        <dbReference type="EMBL" id="RMZ52074.1"/>
    </source>
</evidence>
<dbReference type="InterPro" id="IPR036400">
    <property type="entry name" value="Cyt_B5-like_heme/steroid_sf"/>
</dbReference>
<keyword evidence="2 5" id="KW-0479">Metal-binding</keyword>
<dbReference type="Gene3D" id="3.10.120.10">
    <property type="entry name" value="Cytochrome b5-like heme/steroid binding domain"/>
    <property type="match status" value="1"/>
</dbReference>
<dbReference type="InterPro" id="IPR001199">
    <property type="entry name" value="Cyt_B5-like_heme/steroid-bd"/>
</dbReference>
<name>A0A087SCW5_AUXPR</name>
<proteinExistence type="inferred from homology"/>
<feature type="domain" description="Cytochrome b5 heme-binding" evidence="6">
    <location>
        <begin position="54"/>
        <end position="135"/>
    </location>
</feature>
<dbReference type="EMBL" id="KL662095">
    <property type="protein sequence ID" value="KFM23569.1"/>
    <property type="molecule type" value="Genomic_DNA"/>
</dbReference>
<reference evidence="7 9" key="1">
    <citation type="journal article" date="2014" name="BMC Genomics">
        <title>Oil accumulation mechanisms of the oleaginous microalga Chlorella protothecoides revealed through its genome, transcriptomes, and proteomes.</title>
        <authorList>
            <person name="Gao C."/>
            <person name="Wang Y."/>
            <person name="Shen Y."/>
            <person name="Yan D."/>
            <person name="He X."/>
            <person name="Dai J."/>
            <person name="Wu Q."/>
        </authorList>
    </citation>
    <scope>NUCLEOTIDE SEQUENCE [LARGE SCALE GENOMIC DNA]</scope>
    <source>
        <strain evidence="7 9">0710</strain>
    </source>
</reference>
<dbReference type="Proteomes" id="UP000279271">
    <property type="component" value="Unassembled WGS sequence"/>
</dbReference>
<evidence type="ECO:0000313" key="9">
    <source>
        <dbReference type="Proteomes" id="UP000028924"/>
    </source>
</evidence>
<keyword evidence="5" id="KW-0812">Transmembrane</keyword>
<dbReference type="GO" id="GO:0020037">
    <property type="term" value="F:heme binding"/>
    <property type="evidence" value="ECO:0007669"/>
    <property type="project" value="UniProtKB-UniRule"/>
</dbReference>
<dbReference type="GeneID" id="23614219"/>
<evidence type="ECO:0000256" key="2">
    <source>
        <dbReference type="ARBA" id="ARBA00022723"/>
    </source>
</evidence>
<dbReference type="PRINTS" id="PR00363">
    <property type="entry name" value="CYTOCHROMEB5"/>
</dbReference>
<dbReference type="Pfam" id="PF00173">
    <property type="entry name" value="Cyt-b5"/>
    <property type="match status" value="1"/>
</dbReference>
<evidence type="ECO:0000313" key="10">
    <source>
        <dbReference type="Proteomes" id="UP000279271"/>
    </source>
</evidence>
<evidence type="ECO:0000256" key="3">
    <source>
        <dbReference type="ARBA" id="ARBA00023004"/>
    </source>
</evidence>
<evidence type="ECO:0000256" key="1">
    <source>
        <dbReference type="ARBA" id="ARBA00022617"/>
    </source>
</evidence>
<sequence>MEDAALPGWVLPVTLVLGAIVLAFIRVWFGIDEKKNRKYAGKRAVATKPIQKPLGRYTKEEVARHASESDLWLIIRSRTTGVAGVYDVTQYIEDHPGGDAIFTHAGGDATEGFHGPQHPATVHDLVREYLIGTLVEGGDAGEAKTFTAQAEWKVQGSLACA</sequence>
<dbReference type="InterPro" id="IPR018506">
    <property type="entry name" value="Cyt_B5_heme-BS"/>
</dbReference>
<comment type="similarity">
    <text evidence="4 5">Belongs to the cytochrome b5 family.</text>
</comment>
<dbReference type="RefSeq" id="XP_011396443.1">
    <property type="nucleotide sequence ID" value="XM_011398141.1"/>
</dbReference>
<dbReference type="OrthoDB" id="260519at2759"/>
<evidence type="ECO:0000313" key="7">
    <source>
        <dbReference type="EMBL" id="KFM23569.1"/>
    </source>
</evidence>
<dbReference type="EMBL" id="QOKY01000215">
    <property type="protein sequence ID" value="RMZ52074.1"/>
    <property type="molecule type" value="Genomic_DNA"/>
</dbReference>
<dbReference type="InterPro" id="IPR050668">
    <property type="entry name" value="Cytochrome_b5"/>
</dbReference>
<organism evidence="7 9">
    <name type="scientific">Auxenochlorella protothecoides</name>
    <name type="common">Green microalga</name>
    <name type="synonym">Chlorella protothecoides</name>
    <dbReference type="NCBI Taxonomy" id="3075"/>
    <lineage>
        <taxon>Eukaryota</taxon>
        <taxon>Viridiplantae</taxon>
        <taxon>Chlorophyta</taxon>
        <taxon>core chlorophytes</taxon>
        <taxon>Trebouxiophyceae</taxon>
        <taxon>Chlorellales</taxon>
        <taxon>Chlorellaceae</taxon>
        <taxon>Auxenochlorella</taxon>
    </lineage>
</organism>
<dbReference type="Proteomes" id="UP000028924">
    <property type="component" value="Unassembled WGS sequence"/>
</dbReference>
<protein>
    <submittedName>
        <fullName evidence="7">Cytochrome b5</fullName>
    </submittedName>
</protein>
<dbReference type="PROSITE" id="PS50255">
    <property type="entry name" value="CYTOCHROME_B5_2"/>
    <property type="match status" value="1"/>
</dbReference>
<keyword evidence="5" id="KW-0472">Membrane</keyword>
<dbReference type="eggNOG" id="KOG0537">
    <property type="taxonomic scope" value="Eukaryota"/>
</dbReference>
<dbReference type="GO" id="GO:0046872">
    <property type="term" value="F:metal ion binding"/>
    <property type="evidence" value="ECO:0007669"/>
    <property type="project" value="UniProtKB-UniRule"/>
</dbReference>
<dbReference type="GO" id="GO:0016020">
    <property type="term" value="C:membrane"/>
    <property type="evidence" value="ECO:0007669"/>
    <property type="project" value="TreeGrafter"/>
</dbReference>
<dbReference type="PANTHER" id="PTHR19359:SF95">
    <property type="entry name" value="CYTOCHROME B5 TYPE B"/>
    <property type="match status" value="1"/>
</dbReference>
<evidence type="ECO:0000256" key="5">
    <source>
        <dbReference type="RuleBase" id="RU362121"/>
    </source>
</evidence>
<reference evidence="8" key="3">
    <citation type="submission" date="2018-10" db="EMBL/GenBank/DDBJ databases">
        <authorList>
            <person name="Hovde B."/>
            <person name="Zhang X."/>
        </authorList>
    </citation>
    <scope>NUCLEOTIDE SEQUENCE [LARGE SCALE GENOMIC DNA]</scope>
    <source>
        <strain evidence="8">UTEX 25</strain>
    </source>
</reference>
<keyword evidence="1 5" id="KW-0349">Heme</keyword>
<feature type="transmembrane region" description="Helical" evidence="5">
    <location>
        <begin position="6"/>
        <end position="29"/>
    </location>
</feature>
<reference evidence="10" key="2">
    <citation type="journal article" date="2018" name="Algal Res.">
        <title>Characterization of plant carbon substrate utilization by Auxenochlorella protothecoides.</title>
        <authorList>
            <person name="Vogler B.W."/>
            <person name="Starkenburg S.R."/>
            <person name="Sudasinghe N."/>
            <person name="Schambach J.Y."/>
            <person name="Rollin J.A."/>
            <person name="Pattathil S."/>
            <person name="Barry A.N."/>
        </authorList>
    </citation>
    <scope>NUCLEOTIDE SEQUENCE [LARGE SCALE GENOMIC DNA]</scope>
    <source>
        <strain evidence="10">UTEX 25</strain>
    </source>
</reference>
<dbReference type="KEGG" id="apro:F751_2828"/>
<dbReference type="PROSITE" id="PS00191">
    <property type="entry name" value="CYTOCHROME_B5_1"/>
    <property type="match status" value="1"/>
</dbReference>
<dbReference type="SUPFAM" id="SSF55856">
    <property type="entry name" value="Cytochrome b5-like heme/steroid binding domain"/>
    <property type="match status" value="1"/>
</dbReference>
<keyword evidence="3 5" id="KW-0408">Iron</keyword>
<gene>
    <name evidence="8" type="ORF">APUTEX25_001268</name>
    <name evidence="7" type="ORF">F751_2828</name>
</gene>
<keyword evidence="5" id="KW-1133">Transmembrane helix</keyword>
<accession>A0A087SCW5</accession>
<evidence type="ECO:0000256" key="4">
    <source>
        <dbReference type="ARBA" id="ARBA00038168"/>
    </source>
</evidence>
<dbReference type="PANTHER" id="PTHR19359">
    <property type="entry name" value="CYTOCHROME B5"/>
    <property type="match status" value="1"/>
</dbReference>
<dbReference type="SMART" id="SM01117">
    <property type="entry name" value="Cyt-b5"/>
    <property type="match status" value="1"/>
</dbReference>
<reference evidence="8" key="4">
    <citation type="submission" date="2018-11" db="EMBL/GenBank/DDBJ databases">
        <title>Characterization of plant carbon substrate utilization by Auxenochlorella protothecoides.</title>
        <authorList>
            <person name="Vogler B.W."/>
            <person name="Starkenburg S.R."/>
            <person name="Sudasinghe N."/>
            <person name="Schambach J.Y."/>
            <person name="Rollin J.A."/>
            <person name="Pattathil S."/>
            <person name="Barry A.N."/>
        </authorList>
    </citation>
    <scope>NUCLEOTIDE SEQUENCE [LARGE SCALE GENOMIC DNA]</scope>
    <source>
        <strain evidence="8">UTEX 25</strain>
    </source>
</reference>
<dbReference type="STRING" id="3075.A0A087SCW5"/>
<evidence type="ECO:0000259" key="6">
    <source>
        <dbReference type="PROSITE" id="PS50255"/>
    </source>
</evidence>